<evidence type="ECO:0000256" key="10">
    <source>
        <dbReference type="SAM" id="MobiDB-lite"/>
    </source>
</evidence>
<dbReference type="SUPFAM" id="SSF56112">
    <property type="entry name" value="Protein kinase-like (PK-like)"/>
    <property type="match status" value="1"/>
</dbReference>
<feature type="compositionally biased region" description="Low complexity" evidence="10">
    <location>
        <begin position="335"/>
        <end position="344"/>
    </location>
</feature>
<feature type="compositionally biased region" description="Basic and acidic residues" evidence="10">
    <location>
        <begin position="695"/>
        <end position="710"/>
    </location>
</feature>
<keyword evidence="3" id="KW-0723">Serine/threonine-protein kinase</keyword>
<evidence type="ECO:0000256" key="4">
    <source>
        <dbReference type="ARBA" id="ARBA00022679"/>
    </source>
</evidence>
<keyword evidence="7" id="KW-0067">ATP-binding</keyword>
<reference evidence="12" key="1">
    <citation type="submission" date="2023-06" db="EMBL/GenBank/DDBJ databases">
        <title>Reference genome for the Northern bat (Eptesicus nilssonii), a most northern bat species.</title>
        <authorList>
            <person name="Laine V.N."/>
            <person name="Pulliainen A.T."/>
            <person name="Lilley T.M."/>
        </authorList>
    </citation>
    <scope>NUCLEOTIDE SEQUENCE</scope>
    <source>
        <strain evidence="12">BLF_Eptnil</strain>
        <tissue evidence="12">Kidney</tissue>
    </source>
</reference>
<evidence type="ECO:0000256" key="5">
    <source>
        <dbReference type="ARBA" id="ARBA00022741"/>
    </source>
</evidence>
<evidence type="ECO:0000256" key="7">
    <source>
        <dbReference type="ARBA" id="ARBA00022840"/>
    </source>
</evidence>
<feature type="domain" description="Protein kinase" evidence="11">
    <location>
        <begin position="9"/>
        <end position="307"/>
    </location>
</feature>
<evidence type="ECO:0000256" key="6">
    <source>
        <dbReference type="ARBA" id="ARBA00022777"/>
    </source>
</evidence>
<evidence type="ECO:0000256" key="9">
    <source>
        <dbReference type="ARBA" id="ARBA00048679"/>
    </source>
</evidence>
<dbReference type="EC" id="2.7.11.1" evidence="2"/>
<comment type="catalytic activity">
    <reaction evidence="8">
        <text>L-threonyl-[protein] + ATP = O-phospho-L-threonyl-[protein] + ADP + H(+)</text>
        <dbReference type="Rhea" id="RHEA:46608"/>
        <dbReference type="Rhea" id="RHEA-COMP:11060"/>
        <dbReference type="Rhea" id="RHEA-COMP:11605"/>
        <dbReference type="ChEBI" id="CHEBI:15378"/>
        <dbReference type="ChEBI" id="CHEBI:30013"/>
        <dbReference type="ChEBI" id="CHEBI:30616"/>
        <dbReference type="ChEBI" id="CHEBI:61977"/>
        <dbReference type="ChEBI" id="CHEBI:456216"/>
        <dbReference type="EC" id="2.7.11.1"/>
    </reaction>
</comment>
<feature type="compositionally biased region" description="Polar residues" evidence="10">
    <location>
        <begin position="585"/>
        <end position="601"/>
    </location>
</feature>
<protein>
    <recommendedName>
        <fullName evidence="2">non-specific serine/threonine protein kinase</fullName>
        <ecNumber evidence="2">2.7.11.1</ecNumber>
    </recommendedName>
</protein>
<dbReference type="Pfam" id="PF00069">
    <property type="entry name" value="Pkinase"/>
    <property type="match status" value="1"/>
</dbReference>
<dbReference type="InterPro" id="IPR011009">
    <property type="entry name" value="Kinase-like_dom_sf"/>
</dbReference>
<evidence type="ECO:0000256" key="3">
    <source>
        <dbReference type="ARBA" id="ARBA00022527"/>
    </source>
</evidence>
<feature type="region of interest" description="Disordered" evidence="10">
    <location>
        <begin position="527"/>
        <end position="666"/>
    </location>
</feature>
<dbReference type="GO" id="GO:0005524">
    <property type="term" value="F:ATP binding"/>
    <property type="evidence" value="ECO:0007669"/>
    <property type="project" value="UniProtKB-KW"/>
</dbReference>
<dbReference type="Gene3D" id="1.10.510.10">
    <property type="entry name" value="Transferase(Phosphotransferase) domain 1"/>
    <property type="match status" value="1"/>
</dbReference>
<dbReference type="EMBL" id="JAULJE010000018">
    <property type="protein sequence ID" value="KAK1332302.1"/>
    <property type="molecule type" value="Genomic_DNA"/>
</dbReference>
<sequence>MIPISVSSTTNQPVAHAGHLGDLDSPLPLTPIHLSTKHPSSSPPPRVPPKPGHLYLPYVIKKLNLRNASSRERRAAEQEAQLLSQLKHPNIVTYKESWEGGTVCCTSSWASAKEVICTESSRSRKGSFCLKVRWWSGLFRSPWLCSLQTTVVLVVDIVGDVIQVLEYLHEKHILHRDLKTQNVFLTRTNIIKVGDLGIARVLENHCDMASTLIGTPYYMSPELFSNKPYNYKSDVWALGCCAYEMATLKHAFNAKDMNSLVYRIIEGKLPPMPKDYSPELAELIRTMLSKRPEERPSVRSILRQPYIKRQIYFFLEATKAKTSKNNIKNGDSKSKPVSSVVSGKAESNHEVVPAQPQPSEGSKTYVMDEDKALSQEKHIVIDPLKTPASLKDHTCKADMSSTTESLATISRVNIDILPAERNLSDGLVQENQPRCINASNELEGKCNISQVKERLQDNTKSSTRPGNLIPTWSSNNVTGERKEKRLQPLSKDQKPKDQVSDMHEVFISERRLESAVAKDQVAGEWGIEEQDRIHPGLQPGSEPSLSRQRRQKKREQTEHSGEKRQFQEALPQLLPSLPAVGKVDVTSTQKDAENQNRVITESVSSSRSSEMSSSKDRPLSARERRRLKQSQEERFPSGPSVRRASLSTPGPGQPPEESQLTPAPWLSSDRSFAQKRRLTHCFSEEELSSSTSSTDKSDGDSREGKGHSSEMNDLVQLMTQTLKLDSKENCEDLPVPDPVSEFKLHRKYRDTLILHGKVAEQAEELHFKELSLGDQFILLQQTGEHVYWKMCQTKEQLMLANCFVFLFFHLDISIKAIIPGSEKIRRIVEILRADVVQGLGIQLLEQVYDLLEEEDEIKREVSVLLAVSAAYAVRLQEHMGEKYMTYSVKARQLKFFEENVNF</sequence>
<feature type="region of interest" description="Disordered" evidence="10">
    <location>
        <begin position="1"/>
        <end position="51"/>
    </location>
</feature>
<dbReference type="InterPro" id="IPR051131">
    <property type="entry name" value="NEK_Ser/Thr_kinase_NIMA"/>
</dbReference>
<organism evidence="12 13">
    <name type="scientific">Cnephaeus nilssonii</name>
    <name type="common">Northern bat</name>
    <name type="synonym">Eptesicus nilssonii</name>
    <dbReference type="NCBI Taxonomy" id="3371016"/>
    <lineage>
        <taxon>Eukaryota</taxon>
        <taxon>Metazoa</taxon>
        <taxon>Chordata</taxon>
        <taxon>Craniata</taxon>
        <taxon>Vertebrata</taxon>
        <taxon>Euteleostomi</taxon>
        <taxon>Mammalia</taxon>
        <taxon>Eutheria</taxon>
        <taxon>Laurasiatheria</taxon>
        <taxon>Chiroptera</taxon>
        <taxon>Yangochiroptera</taxon>
        <taxon>Vespertilionidae</taxon>
        <taxon>Cnephaeus</taxon>
    </lineage>
</organism>
<evidence type="ECO:0000313" key="13">
    <source>
        <dbReference type="Proteomes" id="UP001177744"/>
    </source>
</evidence>
<dbReference type="AlphaFoldDB" id="A0AA40HJD2"/>
<dbReference type="FunFam" id="1.10.510.10:FF:000219">
    <property type="entry name" value="Putative serine/threonine-protein kinase Nek4"/>
    <property type="match status" value="1"/>
</dbReference>
<dbReference type="GO" id="GO:0004674">
    <property type="term" value="F:protein serine/threonine kinase activity"/>
    <property type="evidence" value="ECO:0007669"/>
    <property type="project" value="UniProtKB-KW"/>
</dbReference>
<feature type="compositionally biased region" description="Pro residues" evidence="10">
    <location>
        <begin position="41"/>
        <end position="51"/>
    </location>
</feature>
<comment type="similarity">
    <text evidence="1">Belongs to the protein kinase superfamily. NEK Ser/Thr protein kinase family. NIMA subfamily.</text>
</comment>
<dbReference type="PANTHER" id="PTHR44899">
    <property type="entry name" value="CAMK FAMILY PROTEIN KINASE"/>
    <property type="match status" value="1"/>
</dbReference>
<dbReference type="InterPro" id="IPR008271">
    <property type="entry name" value="Ser/Thr_kinase_AS"/>
</dbReference>
<feature type="compositionally biased region" description="Basic and acidic residues" evidence="10">
    <location>
        <begin position="613"/>
        <end position="622"/>
    </location>
</feature>
<evidence type="ECO:0000256" key="8">
    <source>
        <dbReference type="ARBA" id="ARBA00047899"/>
    </source>
</evidence>
<dbReference type="SMART" id="SM00220">
    <property type="entry name" value="S_TKc"/>
    <property type="match status" value="1"/>
</dbReference>
<evidence type="ECO:0000259" key="11">
    <source>
        <dbReference type="PROSITE" id="PS50011"/>
    </source>
</evidence>
<keyword evidence="5" id="KW-0547">Nucleotide-binding</keyword>
<name>A0AA40HJD2_CNENI</name>
<keyword evidence="4" id="KW-0808">Transferase</keyword>
<feature type="compositionally biased region" description="Polar residues" evidence="10">
    <location>
        <begin position="458"/>
        <end position="478"/>
    </location>
</feature>
<proteinExistence type="inferred from homology"/>
<keyword evidence="6" id="KW-0418">Kinase</keyword>
<feature type="compositionally biased region" description="Basic and acidic residues" evidence="10">
    <location>
        <begin position="479"/>
        <end position="500"/>
    </location>
</feature>
<dbReference type="PROSITE" id="PS00108">
    <property type="entry name" value="PROTEIN_KINASE_ST"/>
    <property type="match status" value="1"/>
</dbReference>
<feature type="region of interest" description="Disordered" evidence="10">
    <location>
        <begin position="455"/>
        <end position="500"/>
    </location>
</feature>
<feature type="compositionally biased region" description="Basic and acidic residues" evidence="10">
    <location>
        <begin position="554"/>
        <end position="566"/>
    </location>
</feature>
<gene>
    <name evidence="12" type="ORF">QTO34_006975</name>
</gene>
<evidence type="ECO:0000256" key="2">
    <source>
        <dbReference type="ARBA" id="ARBA00012513"/>
    </source>
</evidence>
<comment type="catalytic activity">
    <reaction evidence="9">
        <text>L-seryl-[protein] + ATP = O-phospho-L-seryl-[protein] + ADP + H(+)</text>
        <dbReference type="Rhea" id="RHEA:17989"/>
        <dbReference type="Rhea" id="RHEA-COMP:9863"/>
        <dbReference type="Rhea" id="RHEA-COMP:11604"/>
        <dbReference type="ChEBI" id="CHEBI:15378"/>
        <dbReference type="ChEBI" id="CHEBI:29999"/>
        <dbReference type="ChEBI" id="CHEBI:30616"/>
        <dbReference type="ChEBI" id="CHEBI:83421"/>
        <dbReference type="ChEBI" id="CHEBI:456216"/>
        <dbReference type="EC" id="2.7.11.1"/>
    </reaction>
</comment>
<dbReference type="InterPro" id="IPR000719">
    <property type="entry name" value="Prot_kinase_dom"/>
</dbReference>
<evidence type="ECO:0000256" key="1">
    <source>
        <dbReference type="ARBA" id="ARBA00010886"/>
    </source>
</evidence>
<dbReference type="Gene3D" id="3.30.200.20">
    <property type="entry name" value="Phosphorylase Kinase, domain 1"/>
    <property type="match status" value="1"/>
</dbReference>
<feature type="region of interest" description="Disordered" evidence="10">
    <location>
        <begin position="681"/>
        <end position="712"/>
    </location>
</feature>
<accession>A0AA40HJD2</accession>
<dbReference type="PANTHER" id="PTHR44899:SF7">
    <property type="entry name" value="NIMA-RELATED KINASE"/>
    <property type="match status" value="1"/>
</dbReference>
<feature type="compositionally biased region" description="Low complexity" evidence="10">
    <location>
        <begin position="602"/>
        <end position="612"/>
    </location>
</feature>
<dbReference type="Proteomes" id="UP001177744">
    <property type="component" value="Unassembled WGS sequence"/>
</dbReference>
<feature type="compositionally biased region" description="Polar residues" evidence="10">
    <location>
        <begin position="645"/>
        <end position="661"/>
    </location>
</feature>
<dbReference type="PROSITE" id="PS50011">
    <property type="entry name" value="PROTEIN_KINASE_DOM"/>
    <property type="match status" value="1"/>
</dbReference>
<feature type="compositionally biased region" description="Polar residues" evidence="10">
    <location>
        <begin position="1"/>
        <end position="13"/>
    </location>
</feature>
<evidence type="ECO:0000313" key="12">
    <source>
        <dbReference type="EMBL" id="KAK1332302.1"/>
    </source>
</evidence>
<keyword evidence="13" id="KW-1185">Reference proteome</keyword>
<feature type="region of interest" description="Disordered" evidence="10">
    <location>
        <begin position="325"/>
        <end position="363"/>
    </location>
</feature>
<comment type="caution">
    <text evidence="12">The sequence shown here is derived from an EMBL/GenBank/DDBJ whole genome shotgun (WGS) entry which is preliminary data.</text>
</comment>